<feature type="binding site" evidence="9">
    <location>
        <begin position="117"/>
        <end position="127"/>
    </location>
    <ligand>
        <name>ATP</name>
        <dbReference type="ChEBI" id="CHEBI:30616"/>
    </ligand>
</feature>
<keyword evidence="13" id="KW-1185">Reference proteome</keyword>
<dbReference type="InterPro" id="IPR013750">
    <property type="entry name" value="GHMP_kinase_C_dom"/>
</dbReference>
<evidence type="ECO:0000256" key="1">
    <source>
        <dbReference type="ARBA" id="ARBA00009684"/>
    </source>
</evidence>
<dbReference type="InterPro" id="IPR006204">
    <property type="entry name" value="GHMP_kinase_N_dom"/>
</dbReference>
<dbReference type="EMBL" id="LSZQ01000042">
    <property type="protein sequence ID" value="KXU35801.1"/>
    <property type="molecule type" value="Genomic_DNA"/>
</dbReference>
<proteinExistence type="inferred from homology"/>
<comment type="pathway">
    <text evidence="9">Isoprenoid biosynthesis; isopentenyl diphosphate biosynthesis via DXP pathway; isopentenyl diphosphate from 1-deoxy-D-xylulose 5-phosphate: step 3/6.</text>
</comment>
<dbReference type="GO" id="GO:0016114">
    <property type="term" value="P:terpenoid biosynthetic process"/>
    <property type="evidence" value="ECO:0007669"/>
    <property type="project" value="InterPro"/>
</dbReference>
<organism evidence="12 13">
    <name type="scientific">Cephaloticoccus primus</name>
    <dbReference type="NCBI Taxonomy" id="1548207"/>
    <lineage>
        <taxon>Bacteria</taxon>
        <taxon>Pseudomonadati</taxon>
        <taxon>Verrucomicrobiota</taxon>
        <taxon>Opitutia</taxon>
        <taxon>Opitutales</taxon>
        <taxon>Opitutaceae</taxon>
        <taxon>Cephaloticoccus</taxon>
    </lineage>
</organism>
<keyword evidence="9" id="KW-0414">Isoprene biosynthesis</keyword>
<evidence type="ECO:0000256" key="5">
    <source>
        <dbReference type="ARBA" id="ARBA00022741"/>
    </source>
</evidence>
<evidence type="ECO:0000259" key="10">
    <source>
        <dbReference type="Pfam" id="PF00288"/>
    </source>
</evidence>
<dbReference type="Proteomes" id="UP000070058">
    <property type="component" value="Unassembled WGS sequence"/>
</dbReference>
<protein>
    <recommendedName>
        <fullName evidence="3 9">4-diphosphocytidyl-2-C-methyl-D-erythritol kinase</fullName>
        <shortName evidence="9">CMK</shortName>
        <ecNumber evidence="2 9">2.7.1.148</ecNumber>
    </recommendedName>
    <alternativeName>
        <fullName evidence="8 9">4-(cytidine-5'-diphospho)-2-C-methyl-D-erythritol kinase</fullName>
    </alternativeName>
</protein>
<accession>A0A139SMR3</accession>
<dbReference type="GO" id="GO:0019288">
    <property type="term" value="P:isopentenyl diphosphate biosynthetic process, methylerythritol 4-phosphate pathway"/>
    <property type="evidence" value="ECO:0007669"/>
    <property type="project" value="UniProtKB-UniRule"/>
</dbReference>
<keyword evidence="5 9" id="KW-0547">Nucleotide-binding</keyword>
<dbReference type="SUPFAM" id="SSF54211">
    <property type="entry name" value="Ribosomal protein S5 domain 2-like"/>
    <property type="match status" value="1"/>
</dbReference>
<evidence type="ECO:0000256" key="4">
    <source>
        <dbReference type="ARBA" id="ARBA00022679"/>
    </source>
</evidence>
<evidence type="ECO:0000256" key="3">
    <source>
        <dbReference type="ARBA" id="ARBA00017473"/>
    </source>
</evidence>
<comment type="catalytic activity">
    <reaction evidence="9">
        <text>4-CDP-2-C-methyl-D-erythritol + ATP = 4-CDP-2-C-methyl-D-erythritol 2-phosphate + ADP + H(+)</text>
        <dbReference type="Rhea" id="RHEA:18437"/>
        <dbReference type="ChEBI" id="CHEBI:15378"/>
        <dbReference type="ChEBI" id="CHEBI:30616"/>
        <dbReference type="ChEBI" id="CHEBI:57823"/>
        <dbReference type="ChEBI" id="CHEBI:57919"/>
        <dbReference type="ChEBI" id="CHEBI:456216"/>
        <dbReference type="EC" id="2.7.1.148"/>
    </reaction>
</comment>
<dbReference type="HAMAP" id="MF_00061">
    <property type="entry name" value="IspE"/>
    <property type="match status" value="1"/>
</dbReference>
<dbReference type="EC" id="2.7.1.148" evidence="2 9"/>
<dbReference type="AlphaFoldDB" id="A0A139SMR3"/>
<comment type="function">
    <text evidence="9">Catalyzes the phosphorylation of the position 2 hydroxy group of 4-diphosphocytidyl-2C-methyl-D-erythritol.</text>
</comment>
<dbReference type="InterPro" id="IPR014721">
    <property type="entry name" value="Ribsml_uS5_D2-typ_fold_subgr"/>
</dbReference>
<evidence type="ECO:0000256" key="6">
    <source>
        <dbReference type="ARBA" id="ARBA00022777"/>
    </source>
</evidence>
<keyword evidence="7 9" id="KW-0067">ATP-binding</keyword>
<evidence type="ECO:0000256" key="7">
    <source>
        <dbReference type="ARBA" id="ARBA00022840"/>
    </source>
</evidence>
<dbReference type="SUPFAM" id="SSF55060">
    <property type="entry name" value="GHMP Kinase, C-terminal domain"/>
    <property type="match status" value="1"/>
</dbReference>
<dbReference type="GO" id="GO:0050515">
    <property type="term" value="F:4-(cytidine 5'-diphospho)-2-C-methyl-D-erythritol kinase activity"/>
    <property type="evidence" value="ECO:0007669"/>
    <property type="project" value="UniProtKB-UniRule"/>
</dbReference>
<dbReference type="STRING" id="1548207.AXK11_05510"/>
<keyword evidence="4 9" id="KW-0808">Transferase</keyword>
<evidence type="ECO:0000256" key="8">
    <source>
        <dbReference type="ARBA" id="ARBA00032554"/>
    </source>
</evidence>
<dbReference type="InterPro" id="IPR036554">
    <property type="entry name" value="GHMP_kinase_C_sf"/>
</dbReference>
<dbReference type="Pfam" id="PF00288">
    <property type="entry name" value="GHMP_kinases_N"/>
    <property type="match status" value="1"/>
</dbReference>
<dbReference type="Gene3D" id="3.30.70.890">
    <property type="entry name" value="GHMP kinase, C-terminal domain"/>
    <property type="match status" value="1"/>
</dbReference>
<evidence type="ECO:0000256" key="9">
    <source>
        <dbReference type="HAMAP-Rule" id="MF_00061"/>
    </source>
</evidence>
<sequence>MALFPAMTRLTLHAPAKVNLFLAITGQRSDGFHDLVSLAVPLDWGDELELRVLAEGAGRAGGAGAQSGETRLRCEASTPACEVPASADNLVQRAAAAFRAATGFSRPVDFILKKRVPVGAGLGGGSSDAVAALRGLNALAAAENPRCALSEAALGELAAQLGADCTFFVHGRPAIMRGSGERVKPLNRSASATATADSGAVSASAASAFLRGQRLFLCKPAFGVNTAWAYGEMRERARAAGLASGSVYLAEEEAEALCERWRRAIGEGASDVRMLGALTFNNMEPVVFAKYPALPVLATEFRERFGLTLRMSGSGSACFAFLPAYADKPVAGAAAPSGALAAERALVEKLTDCVHALWGPTAFTRVVEIAGA</sequence>
<dbReference type="InterPro" id="IPR004424">
    <property type="entry name" value="IspE"/>
</dbReference>
<comment type="similarity">
    <text evidence="1 9">Belongs to the GHMP kinase family. IspE subfamily.</text>
</comment>
<dbReference type="PANTHER" id="PTHR43527">
    <property type="entry name" value="4-DIPHOSPHOCYTIDYL-2-C-METHYL-D-ERYTHRITOL KINASE, CHLOROPLASTIC"/>
    <property type="match status" value="1"/>
</dbReference>
<dbReference type="PANTHER" id="PTHR43527:SF2">
    <property type="entry name" value="4-DIPHOSPHOCYTIDYL-2-C-METHYL-D-ERYTHRITOL KINASE, CHLOROPLASTIC"/>
    <property type="match status" value="1"/>
</dbReference>
<dbReference type="InterPro" id="IPR020568">
    <property type="entry name" value="Ribosomal_Su5_D2-typ_SF"/>
</dbReference>
<evidence type="ECO:0000259" key="11">
    <source>
        <dbReference type="Pfam" id="PF08544"/>
    </source>
</evidence>
<gene>
    <name evidence="9" type="primary">ispE</name>
    <name evidence="12" type="ORF">AXK11_05510</name>
</gene>
<dbReference type="GO" id="GO:0005524">
    <property type="term" value="F:ATP binding"/>
    <property type="evidence" value="ECO:0007669"/>
    <property type="project" value="UniProtKB-UniRule"/>
</dbReference>
<feature type="domain" description="GHMP kinase N-terminal" evidence="10">
    <location>
        <begin position="89"/>
        <end position="171"/>
    </location>
</feature>
<reference evidence="13" key="1">
    <citation type="submission" date="2016-02" db="EMBL/GenBank/DDBJ databases">
        <authorList>
            <person name="Sanders J.G."/>
            <person name="Lin J.Y."/>
            <person name="Wertz J.T."/>
            <person name="Russell J.A."/>
            <person name="Moreau C.S."/>
            <person name="Powell S."/>
        </authorList>
    </citation>
    <scope>NUCLEOTIDE SEQUENCE [LARGE SCALE GENOMIC DNA]</scope>
    <source>
        <strain evidence="13">CAG34</strain>
    </source>
</reference>
<keyword evidence="6 9" id="KW-0418">Kinase</keyword>
<evidence type="ECO:0000313" key="13">
    <source>
        <dbReference type="Proteomes" id="UP000070058"/>
    </source>
</evidence>
<evidence type="ECO:0000313" key="12">
    <source>
        <dbReference type="EMBL" id="KXU35801.1"/>
    </source>
</evidence>
<feature type="active site" evidence="9">
    <location>
        <position position="17"/>
    </location>
</feature>
<name>A0A139SMR3_9BACT</name>
<comment type="caution">
    <text evidence="12">The sequence shown here is derived from an EMBL/GenBank/DDBJ whole genome shotgun (WGS) entry which is preliminary data.</text>
</comment>
<feature type="domain" description="GHMP kinase C-terminal" evidence="11">
    <location>
        <begin position="270"/>
        <end position="323"/>
    </location>
</feature>
<evidence type="ECO:0000256" key="2">
    <source>
        <dbReference type="ARBA" id="ARBA00012052"/>
    </source>
</evidence>
<dbReference type="Pfam" id="PF08544">
    <property type="entry name" value="GHMP_kinases_C"/>
    <property type="match status" value="1"/>
</dbReference>
<dbReference type="Gene3D" id="3.30.230.10">
    <property type="match status" value="1"/>
</dbReference>
<feature type="active site" evidence="9">
    <location>
        <position position="164"/>
    </location>
</feature>
<dbReference type="UniPathway" id="UPA00056">
    <property type="reaction ID" value="UER00094"/>
</dbReference>